<dbReference type="Proteomes" id="UP000230423">
    <property type="component" value="Unassembled WGS sequence"/>
</dbReference>
<reference evidence="3 4" key="1">
    <citation type="submission" date="2015-09" db="EMBL/GenBank/DDBJ databases">
        <title>Draft genome of the parasitic nematode Teladorsagia circumcincta isolate WARC Sus (inbred).</title>
        <authorList>
            <person name="Mitreva M."/>
        </authorList>
    </citation>
    <scope>NUCLEOTIDE SEQUENCE [LARGE SCALE GENOMIC DNA]</scope>
    <source>
        <strain evidence="3 4">S</strain>
    </source>
</reference>
<dbReference type="AlphaFoldDB" id="A0A2G9V0T6"/>
<accession>A0A2G9V0T6</accession>
<organism evidence="3 4">
    <name type="scientific">Teladorsagia circumcincta</name>
    <name type="common">Brown stomach worm</name>
    <name type="synonym">Ostertagia circumcincta</name>
    <dbReference type="NCBI Taxonomy" id="45464"/>
    <lineage>
        <taxon>Eukaryota</taxon>
        <taxon>Metazoa</taxon>
        <taxon>Ecdysozoa</taxon>
        <taxon>Nematoda</taxon>
        <taxon>Chromadorea</taxon>
        <taxon>Rhabditida</taxon>
        <taxon>Rhabditina</taxon>
        <taxon>Rhabditomorpha</taxon>
        <taxon>Strongyloidea</taxon>
        <taxon>Trichostrongylidae</taxon>
        <taxon>Teladorsagia</taxon>
    </lineage>
</organism>
<name>A0A2G9V0T6_TELCI</name>
<dbReference type="EMBL" id="KZ345080">
    <property type="protein sequence ID" value="PIO76097.1"/>
    <property type="molecule type" value="Genomic_DNA"/>
</dbReference>
<keyword evidence="2" id="KW-0732">Signal</keyword>
<protein>
    <submittedName>
        <fullName evidence="3">Uncharacterized protein</fullName>
    </submittedName>
</protein>
<sequence length="110" mass="11590">MRFVLVVCLAVALINGVNGSVTSTKRRIEEVHHSRPDPALPVIHASPNLGALVDIDETAPDSGEPAEASDHPHFGSEVAVPGDDVSDSAEGKDASTRSAKVKSHDKLYLL</sequence>
<evidence type="ECO:0000256" key="2">
    <source>
        <dbReference type="SAM" id="SignalP"/>
    </source>
</evidence>
<feature type="signal peptide" evidence="2">
    <location>
        <begin position="1"/>
        <end position="19"/>
    </location>
</feature>
<feature type="region of interest" description="Disordered" evidence="1">
    <location>
        <begin position="55"/>
        <end position="110"/>
    </location>
</feature>
<evidence type="ECO:0000313" key="3">
    <source>
        <dbReference type="EMBL" id="PIO76097.1"/>
    </source>
</evidence>
<proteinExistence type="predicted"/>
<gene>
    <name evidence="3" type="ORF">TELCIR_01831</name>
</gene>
<keyword evidence="4" id="KW-1185">Reference proteome</keyword>
<evidence type="ECO:0000313" key="4">
    <source>
        <dbReference type="Proteomes" id="UP000230423"/>
    </source>
</evidence>
<feature type="chain" id="PRO_5013681635" evidence="2">
    <location>
        <begin position="20"/>
        <end position="110"/>
    </location>
</feature>
<evidence type="ECO:0000256" key="1">
    <source>
        <dbReference type="SAM" id="MobiDB-lite"/>
    </source>
</evidence>